<name>A0ABY4JH50_9BACT</name>
<feature type="signal peptide" evidence="1">
    <location>
        <begin position="1"/>
        <end position="29"/>
    </location>
</feature>
<feature type="chain" id="PRO_5046014559" evidence="1">
    <location>
        <begin position="30"/>
        <end position="187"/>
    </location>
</feature>
<organism evidence="2 3">
    <name type="scientific">Hymenobacter sublimis</name>
    <dbReference type="NCBI Taxonomy" id="2933777"/>
    <lineage>
        <taxon>Bacteria</taxon>
        <taxon>Pseudomonadati</taxon>
        <taxon>Bacteroidota</taxon>
        <taxon>Cytophagia</taxon>
        <taxon>Cytophagales</taxon>
        <taxon>Hymenobacteraceae</taxon>
        <taxon>Hymenobacter</taxon>
    </lineage>
</organism>
<dbReference type="EMBL" id="CP095848">
    <property type="protein sequence ID" value="UPL51237.1"/>
    <property type="molecule type" value="Genomic_DNA"/>
</dbReference>
<keyword evidence="1" id="KW-0732">Signal</keyword>
<gene>
    <name evidence="2" type="ORF">MWH26_16745</name>
</gene>
<accession>A0ABY4JH50</accession>
<keyword evidence="3" id="KW-1185">Reference proteome</keyword>
<dbReference type="InterPro" id="IPR046219">
    <property type="entry name" value="DUF6252"/>
</dbReference>
<dbReference type="Proteomes" id="UP000829647">
    <property type="component" value="Chromosome"/>
</dbReference>
<evidence type="ECO:0000313" key="3">
    <source>
        <dbReference type="Proteomes" id="UP000829647"/>
    </source>
</evidence>
<dbReference type="Pfam" id="PF19765">
    <property type="entry name" value="DUF6252"/>
    <property type="match status" value="1"/>
</dbReference>
<proteinExistence type="predicted"/>
<reference evidence="2 3" key="1">
    <citation type="submission" date="2022-04" db="EMBL/GenBank/DDBJ databases">
        <title>Hymenobacter sp. isolated from the air.</title>
        <authorList>
            <person name="Won M."/>
            <person name="Lee C.-M."/>
            <person name="Woen H.-Y."/>
            <person name="Kwon S.-W."/>
        </authorList>
    </citation>
    <scope>NUCLEOTIDE SEQUENCE [LARGE SCALE GENOMIC DNA]</scope>
    <source>
        <strain evidence="3">5516 S-25</strain>
    </source>
</reference>
<evidence type="ECO:0000256" key="1">
    <source>
        <dbReference type="SAM" id="SignalP"/>
    </source>
</evidence>
<dbReference type="RefSeq" id="WP_247977103.1">
    <property type="nucleotide sequence ID" value="NZ_CP095848.1"/>
</dbReference>
<evidence type="ECO:0000313" key="2">
    <source>
        <dbReference type="EMBL" id="UPL51237.1"/>
    </source>
</evidence>
<protein>
    <submittedName>
        <fullName evidence="2">DUF6252 family protein</fullName>
    </submittedName>
</protein>
<sequence>MLYFMFTSFLGSYPRLGLLPLLGSALLLAQCKKKEVEPQLPPETTTGAMTFGCKVDGHVFTPRNGQGQEGLYVQYVNLGTGPQGGCYLNIPAADWKATPIKAVSITTDSLLVEEGKTYAFKNSKGTVHAFYAEGGKHQKLDSDEGELTITRFDATQRILSGRFHFVGTNQTTRKQVRVTEGRFDVRF</sequence>